<dbReference type="PANTHER" id="PTHR31407:SF16">
    <property type="entry name" value="PSBP DOMAIN-CONTAINING PROTEIN 7, CHLOROPLASTIC"/>
    <property type="match status" value="1"/>
</dbReference>
<proteinExistence type="predicted"/>
<keyword evidence="3" id="KW-1185">Reference proteome</keyword>
<evidence type="ECO:0000313" key="2">
    <source>
        <dbReference type="EMBL" id="CAL5227894.1"/>
    </source>
</evidence>
<dbReference type="Pfam" id="PF01789">
    <property type="entry name" value="PsbP"/>
    <property type="match status" value="1"/>
</dbReference>
<gene>
    <name evidence="2" type="primary">g10935</name>
    <name evidence="2" type="ORF">VP750_LOCUS9800</name>
</gene>
<accession>A0ABP1G6L6</accession>
<dbReference type="PANTHER" id="PTHR31407">
    <property type="match status" value="1"/>
</dbReference>
<dbReference type="SUPFAM" id="SSF55724">
    <property type="entry name" value="Mog1p/PsbP-like"/>
    <property type="match status" value="1"/>
</dbReference>
<dbReference type="Proteomes" id="UP001497392">
    <property type="component" value="Unassembled WGS sequence"/>
</dbReference>
<organism evidence="2 3">
    <name type="scientific">Coccomyxa viridis</name>
    <dbReference type="NCBI Taxonomy" id="1274662"/>
    <lineage>
        <taxon>Eukaryota</taxon>
        <taxon>Viridiplantae</taxon>
        <taxon>Chlorophyta</taxon>
        <taxon>core chlorophytes</taxon>
        <taxon>Trebouxiophyceae</taxon>
        <taxon>Trebouxiophyceae incertae sedis</taxon>
        <taxon>Coccomyxaceae</taxon>
        <taxon>Coccomyxa</taxon>
    </lineage>
</organism>
<sequence>MCSLQGTALAEGELGDPKVFWGLARPPTSYGAYAGGDEKNAKYAFEYPASWKVETVGKNEKGMQGIDCRVRNKIKGQSAYTVTFSRAGEDNKSFRLGDIDQTLQGFAGADYDLQDALVESTNKSSSRGERHGQSFYDYELAGPGIQYLATVTEKGGKVYAFFVKSPTKNFTTDEASLRSIVQSFKLV</sequence>
<evidence type="ECO:0000313" key="3">
    <source>
        <dbReference type="Proteomes" id="UP001497392"/>
    </source>
</evidence>
<evidence type="ECO:0000259" key="1">
    <source>
        <dbReference type="Pfam" id="PF01789"/>
    </source>
</evidence>
<dbReference type="EMBL" id="CAXHTA020000017">
    <property type="protein sequence ID" value="CAL5227894.1"/>
    <property type="molecule type" value="Genomic_DNA"/>
</dbReference>
<dbReference type="Gene3D" id="3.40.1000.10">
    <property type="entry name" value="Mog1/PsbP, alpha/beta/alpha sandwich"/>
    <property type="match status" value="1"/>
</dbReference>
<protein>
    <submittedName>
        <fullName evidence="2">G10935 protein</fullName>
    </submittedName>
</protein>
<name>A0ABP1G6L6_9CHLO</name>
<feature type="domain" description="PsbP C-terminal" evidence="1">
    <location>
        <begin position="38"/>
        <end position="185"/>
    </location>
</feature>
<dbReference type="InterPro" id="IPR016123">
    <property type="entry name" value="Mog1/PsbP_a/b/a-sand"/>
</dbReference>
<comment type="caution">
    <text evidence="2">The sequence shown here is derived from an EMBL/GenBank/DDBJ whole genome shotgun (WGS) entry which is preliminary data.</text>
</comment>
<reference evidence="2 3" key="1">
    <citation type="submission" date="2024-06" db="EMBL/GenBank/DDBJ databases">
        <authorList>
            <person name="Kraege A."/>
            <person name="Thomma B."/>
        </authorList>
    </citation>
    <scope>NUCLEOTIDE SEQUENCE [LARGE SCALE GENOMIC DNA]</scope>
</reference>
<dbReference type="InterPro" id="IPR002683">
    <property type="entry name" value="PsbP_C"/>
</dbReference>